<evidence type="ECO:0000256" key="1">
    <source>
        <dbReference type="SAM" id="MobiDB-lite"/>
    </source>
</evidence>
<comment type="caution">
    <text evidence="2">The sequence shown here is derived from an EMBL/GenBank/DDBJ whole genome shotgun (WGS) entry which is preliminary data.</text>
</comment>
<dbReference type="Proteomes" id="UP000050525">
    <property type="component" value="Unassembled WGS sequence"/>
</dbReference>
<feature type="compositionally biased region" description="Polar residues" evidence="1">
    <location>
        <begin position="1"/>
        <end position="10"/>
    </location>
</feature>
<name>A0A151PGJ3_ALLMI</name>
<feature type="region of interest" description="Disordered" evidence="1">
    <location>
        <begin position="1"/>
        <end position="70"/>
    </location>
</feature>
<sequence>MVLEANNSEGTSHRARSQQTWKRNPRTRKSLSTTIDRKSGAEIQLRICGLPPHQKSPNHSGSHCWRGGVS</sequence>
<gene>
    <name evidence="2" type="ORF">Y1Q_0001881</name>
</gene>
<evidence type="ECO:0000313" key="2">
    <source>
        <dbReference type="EMBL" id="KYO48062.1"/>
    </source>
</evidence>
<reference evidence="2 3" key="1">
    <citation type="journal article" date="2012" name="Genome Biol.">
        <title>Sequencing three crocodilian genomes to illuminate the evolution of archosaurs and amniotes.</title>
        <authorList>
            <person name="St John J.A."/>
            <person name="Braun E.L."/>
            <person name="Isberg S.R."/>
            <person name="Miles L.G."/>
            <person name="Chong A.Y."/>
            <person name="Gongora J."/>
            <person name="Dalzell P."/>
            <person name="Moran C."/>
            <person name="Bed'hom B."/>
            <person name="Abzhanov A."/>
            <person name="Burgess S.C."/>
            <person name="Cooksey A.M."/>
            <person name="Castoe T.A."/>
            <person name="Crawford N.G."/>
            <person name="Densmore L.D."/>
            <person name="Drew J.C."/>
            <person name="Edwards S.V."/>
            <person name="Faircloth B.C."/>
            <person name="Fujita M.K."/>
            <person name="Greenwold M.J."/>
            <person name="Hoffmann F.G."/>
            <person name="Howard J.M."/>
            <person name="Iguchi T."/>
            <person name="Janes D.E."/>
            <person name="Khan S.Y."/>
            <person name="Kohno S."/>
            <person name="de Koning A.J."/>
            <person name="Lance S.L."/>
            <person name="McCarthy F.M."/>
            <person name="McCormack J.E."/>
            <person name="Merchant M.E."/>
            <person name="Peterson D.G."/>
            <person name="Pollock D.D."/>
            <person name="Pourmand N."/>
            <person name="Raney B.J."/>
            <person name="Roessler K.A."/>
            <person name="Sanford J.R."/>
            <person name="Sawyer R.H."/>
            <person name="Schmidt C.J."/>
            <person name="Triplett E.W."/>
            <person name="Tuberville T.D."/>
            <person name="Venegas-Anaya M."/>
            <person name="Howard J.T."/>
            <person name="Jarvis E.D."/>
            <person name="Guillette L.J.Jr."/>
            <person name="Glenn T.C."/>
            <person name="Green R.E."/>
            <person name="Ray D.A."/>
        </authorList>
    </citation>
    <scope>NUCLEOTIDE SEQUENCE [LARGE SCALE GENOMIC DNA]</scope>
    <source>
        <strain evidence="2">KSC_2009_1</strain>
    </source>
</reference>
<dbReference type="AlphaFoldDB" id="A0A151PGJ3"/>
<proteinExistence type="predicted"/>
<dbReference type="EMBL" id="AKHW03000257">
    <property type="protein sequence ID" value="KYO48062.1"/>
    <property type="molecule type" value="Genomic_DNA"/>
</dbReference>
<organism evidence="2 3">
    <name type="scientific">Alligator mississippiensis</name>
    <name type="common">American alligator</name>
    <dbReference type="NCBI Taxonomy" id="8496"/>
    <lineage>
        <taxon>Eukaryota</taxon>
        <taxon>Metazoa</taxon>
        <taxon>Chordata</taxon>
        <taxon>Craniata</taxon>
        <taxon>Vertebrata</taxon>
        <taxon>Euteleostomi</taxon>
        <taxon>Archelosauria</taxon>
        <taxon>Archosauria</taxon>
        <taxon>Crocodylia</taxon>
        <taxon>Alligatoridae</taxon>
        <taxon>Alligatorinae</taxon>
        <taxon>Alligator</taxon>
    </lineage>
</organism>
<accession>A0A151PGJ3</accession>
<evidence type="ECO:0000313" key="3">
    <source>
        <dbReference type="Proteomes" id="UP000050525"/>
    </source>
</evidence>
<keyword evidence="3" id="KW-1185">Reference proteome</keyword>
<protein>
    <submittedName>
        <fullName evidence="2">Uncharacterized protein</fullName>
    </submittedName>
</protein>